<accession>A0A843W4K9</accession>
<evidence type="ECO:0000313" key="3">
    <source>
        <dbReference type="Proteomes" id="UP000652761"/>
    </source>
</evidence>
<keyword evidence="1" id="KW-1133">Transmembrane helix</keyword>
<sequence length="195" mass="21995">MPDGPTGASTNNSPDDAPTGATFQARFRDVSPLLRNAHAYKRPRYSTMQKASAHYQRLLVASTECFYRVGIVRCCAVLTLAVLFLLLPLFEPVRGWVPYWASFAKLIPSLSQGLRIHGWRSKGLVLGEFWGGLTMTEYHMRFVSLMRHVSSIASREQVQTERFIAGLRPELRSRLRIGYFALGVIGSRTDQVDLF</sequence>
<keyword evidence="1" id="KW-0812">Transmembrane</keyword>
<proteinExistence type="predicted"/>
<feature type="transmembrane region" description="Helical" evidence="1">
    <location>
        <begin position="65"/>
        <end position="90"/>
    </location>
</feature>
<keyword evidence="1" id="KW-0472">Membrane</keyword>
<evidence type="ECO:0000256" key="1">
    <source>
        <dbReference type="SAM" id="Phobius"/>
    </source>
</evidence>
<protein>
    <submittedName>
        <fullName evidence="2">Uncharacterized protein</fullName>
    </submittedName>
</protein>
<dbReference type="EMBL" id="NMUH01002431">
    <property type="protein sequence ID" value="MQL99934.1"/>
    <property type="molecule type" value="Genomic_DNA"/>
</dbReference>
<comment type="caution">
    <text evidence="2">The sequence shown here is derived from an EMBL/GenBank/DDBJ whole genome shotgun (WGS) entry which is preliminary data.</text>
</comment>
<reference evidence="2" key="1">
    <citation type="submission" date="2017-07" db="EMBL/GenBank/DDBJ databases">
        <title>Taro Niue Genome Assembly and Annotation.</title>
        <authorList>
            <person name="Atibalentja N."/>
            <person name="Keating K."/>
            <person name="Fields C.J."/>
        </authorList>
    </citation>
    <scope>NUCLEOTIDE SEQUENCE</scope>
    <source>
        <strain evidence="2">Niue_2</strain>
        <tissue evidence="2">Leaf</tissue>
    </source>
</reference>
<dbReference type="AlphaFoldDB" id="A0A843W4K9"/>
<keyword evidence="3" id="KW-1185">Reference proteome</keyword>
<name>A0A843W4K9_COLES</name>
<evidence type="ECO:0000313" key="2">
    <source>
        <dbReference type="EMBL" id="MQL99934.1"/>
    </source>
</evidence>
<organism evidence="2 3">
    <name type="scientific">Colocasia esculenta</name>
    <name type="common">Wild taro</name>
    <name type="synonym">Arum esculentum</name>
    <dbReference type="NCBI Taxonomy" id="4460"/>
    <lineage>
        <taxon>Eukaryota</taxon>
        <taxon>Viridiplantae</taxon>
        <taxon>Streptophyta</taxon>
        <taxon>Embryophyta</taxon>
        <taxon>Tracheophyta</taxon>
        <taxon>Spermatophyta</taxon>
        <taxon>Magnoliopsida</taxon>
        <taxon>Liliopsida</taxon>
        <taxon>Araceae</taxon>
        <taxon>Aroideae</taxon>
        <taxon>Colocasieae</taxon>
        <taxon>Colocasia</taxon>
    </lineage>
</organism>
<gene>
    <name evidence="2" type="ORF">Taro_032663</name>
</gene>
<dbReference type="Proteomes" id="UP000652761">
    <property type="component" value="Unassembled WGS sequence"/>
</dbReference>